<dbReference type="AlphaFoldDB" id="A0AAV4P1C0"/>
<sequence length="83" mass="9542">MPKRGAKSNSREISDDHFHLGGSFREIAFFQKRKSSMRPVKKHFCATCSQGVENWRGEKFTRSMAANQSGSKLKKRKWVGSQH</sequence>
<organism evidence="2 3">
    <name type="scientific">Caerostris extrusa</name>
    <name type="common">Bark spider</name>
    <name type="synonym">Caerostris bankana</name>
    <dbReference type="NCBI Taxonomy" id="172846"/>
    <lineage>
        <taxon>Eukaryota</taxon>
        <taxon>Metazoa</taxon>
        <taxon>Ecdysozoa</taxon>
        <taxon>Arthropoda</taxon>
        <taxon>Chelicerata</taxon>
        <taxon>Arachnida</taxon>
        <taxon>Araneae</taxon>
        <taxon>Araneomorphae</taxon>
        <taxon>Entelegynae</taxon>
        <taxon>Araneoidea</taxon>
        <taxon>Araneidae</taxon>
        <taxon>Caerostris</taxon>
    </lineage>
</organism>
<gene>
    <name evidence="2" type="ORF">CEXT_717171</name>
</gene>
<reference evidence="2 3" key="1">
    <citation type="submission" date="2021-06" db="EMBL/GenBank/DDBJ databases">
        <title>Caerostris extrusa draft genome.</title>
        <authorList>
            <person name="Kono N."/>
            <person name="Arakawa K."/>
        </authorList>
    </citation>
    <scope>NUCLEOTIDE SEQUENCE [LARGE SCALE GENOMIC DNA]</scope>
</reference>
<feature type="region of interest" description="Disordered" evidence="1">
    <location>
        <begin position="64"/>
        <end position="83"/>
    </location>
</feature>
<name>A0AAV4P1C0_CAEEX</name>
<dbReference type="Proteomes" id="UP001054945">
    <property type="component" value="Unassembled WGS sequence"/>
</dbReference>
<protein>
    <submittedName>
        <fullName evidence="2">Uncharacterized protein</fullName>
    </submittedName>
</protein>
<keyword evidence="3" id="KW-1185">Reference proteome</keyword>
<proteinExistence type="predicted"/>
<feature type="compositionally biased region" description="Basic residues" evidence="1">
    <location>
        <begin position="72"/>
        <end position="83"/>
    </location>
</feature>
<dbReference type="EMBL" id="BPLR01003931">
    <property type="protein sequence ID" value="GIX90345.1"/>
    <property type="molecule type" value="Genomic_DNA"/>
</dbReference>
<evidence type="ECO:0000256" key="1">
    <source>
        <dbReference type="SAM" id="MobiDB-lite"/>
    </source>
</evidence>
<evidence type="ECO:0000313" key="3">
    <source>
        <dbReference type="Proteomes" id="UP001054945"/>
    </source>
</evidence>
<comment type="caution">
    <text evidence="2">The sequence shown here is derived from an EMBL/GenBank/DDBJ whole genome shotgun (WGS) entry which is preliminary data.</text>
</comment>
<accession>A0AAV4P1C0</accession>
<evidence type="ECO:0000313" key="2">
    <source>
        <dbReference type="EMBL" id="GIX90345.1"/>
    </source>
</evidence>